<dbReference type="eggNOG" id="KOG0061">
    <property type="taxonomic scope" value="Eukaryota"/>
</dbReference>
<dbReference type="STRING" id="4572.M7Z0S1"/>
<dbReference type="EMBL" id="KD279799">
    <property type="protein sequence ID" value="EMS45940.1"/>
    <property type="molecule type" value="Genomic_DNA"/>
</dbReference>
<name>M7Z0S1_TRIUA</name>
<proteinExistence type="predicted"/>
<reference evidence="1" key="1">
    <citation type="journal article" date="2013" name="Nature">
        <title>Draft genome of the wheat A-genome progenitor Triticum urartu.</title>
        <authorList>
            <person name="Ling H.Q."/>
            <person name="Zhao S."/>
            <person name="Liu D."/>
            <person name="Wang J."/>
            <person name="Sun H."/>
            <person name="Zhang C."/>
            <person name="Fan H."/>
            <person name="Li D."/>
            <person name="Dong L."/>
            <person name="Tao Y."/>
            <person name="Gao C."/>
            <person name="Wu H."/>
            <person name="Li Y."/>
            <person name="Cui Y."/>
            <person name="Guo X."/>
            <person name="Zheng S."/>
            <person name="Wang B."/>
            <person name="Yu K."/>
            <person name="Liang Q."/>
            <person name="Yang W."/>
            <person name="Lou X."/>
            <person name="Chen J."/>
            <person name="Feng M."/>
            <person name="Jian J."/>
            <person name="Zhang X."/>
            <person name="Luo G."/>
            <person name="Jiang Y."/>
            <person name="Liu J."/>
            <person name="Wang Z."/>
            <person name="Sha Y."/>
            <person name="Zhang B."/>
            <person name="Wu H."/>
            <person name="Tang D."/>
            <person name="Shen Q."/>
            <person name="Xue P."/>
            <person name="Zou S."/>
            <person name="Wang X."/>
            <person name="Liu X."/>
            <person name="Wang F."/>
            <person name="Yang Y."/>
            <person name="An X."/>
            <person name="Dong Z."/>
            <person name="Zhang K."/>
            <person name="Zhang X."/>
            <person name="Luo M.C."/>
            <person name="Dvorak J."/>
            <person name="Tong Y."/>
            <person name="Wang J."/>
            <person name="Yang H."/>
            <person name="Li Z."/>
            <person name="Wang D."/>
            <person name="Zhang A."/>
            <person name="Wang J."/>
        </authorList>
    </citation>
    <scope>NUCLEOTIDE SEQUENCE</scope>
</reference>
<organism evidence="1">
    <name type="scientific">Triticum urartu</name>
    <name type="common">Red wild einkorn</name>
    <name type="synonym">Crithodium urartu</name>
    <dbReference type="NCBI Taxonomy" id="4572"/>
    <lineage>
        <taxon>Eukaryota</taxon>
        <taxon>Viridiplantae</taxon>
        <taxon>Streptophyta</taxon>
        <taxon>Embryophyta</taxon>
        <taxon>Tracheophyta</taxon>
        <taxon>Spermatophyta</taxon>
        <taxon>Magnoliopsida</taxon>
        <taxon>Liliopsida</taxon>
        <taxon>Poales</taxon>
        <taxon>Poaceae</taxon>
        <taxon>BOP clade</taxon>
        <taxon>Pooideae</taxon>
        <taxon>Triticodae</taxon>
        <taxon>Triticeae</taxon>
        <taxon>Triticinae</taxon>
        <taxon>Triticum</taxon>
    </lineage>
</organism>
<gene>
    <name evidence="1" type="ORF">TRIUR3_01620</name>
</gene>
<protein>
    <submittedName>
        <fullName evidence="1">Uncharacterized protein</fullName>
    </submittedName>
</protein>
<evidence type="ECO:0000313" key="1">
    <source>
        <dbReference type="EMBL" id="EMS45940.1"/>
    </source>
</evidence>
<dbReference type="AlphaFoldDB" id="M7Z0S1"/>
<sequence>MFVGLSWLAFHSLGHRYQALERFSLGGIGIAYTLVAQGRILMFWYWLTYLLLKKNRARYQQLLPPSEEDQSKQQTE</sequence>
<accession>M7Z0S1</accession>